<evidence type="ECO:0000313" key="1">
    <source>
        <dbReference type="EMBL" id="GAG66734.1"/>
    </source>
</evidence>
<comment type="caution">
    <text evidence="1">The sequence shown here is derived from an EMBL/GenBank/DDBJ whole genome shotgun (WGS) entry which is preliminary data.</text>
</comment>
<reference evidence="1" key="1">
    <citation type="journal article" date="2014" name="Front. Microbiol.">
        <title>High frequency of phylogenetically diverse reductive dehalogenase-homologous genes in deep subseafloor sedimentary metagenomes.</title>
        <authorList>
            <person name="Kawai M."/>
            <person name="Futagami T."/>
            <person name="Toyoda A."/>
            <person name="Takaki Y."/>
            <person name="Nishi S."/>
            <person name="Hori S."/>
            <person name="Arai W."/>
            <person name="Tsubouchi T."/>
            <person name="Morono Y."/>
            <person name="Uchiyama I."/>
            <person name="Ito T."/>
            <person name="Fujiyama A."/>
            <person name="Inagaki F."/>
            <person name="Takami H."/>
        </authorList>
    </citation>
    <scope>NUCLEOTIDE SEQUENCE</scope>
    <source>
        <strain evidence="1">Expedition CK06-06</strain>
    </source>
</reference>
<protein>
    <submittedName>
        <fullName evidence="1">Uncharacterized protein</fullName>
    </submittedName>
</protein>
<dbReference type="AlphaFoldDB" id="X0ZBY5"/>
<proteinExistence type="predicted"/>
<sequence length="40" mass="4428">MLSIPTFNELAKKFQGINPLSKKIGKSLVVDPKTIENTKV</sequence>
<accession>X0ZBY5</accession>
<organism evidence="1">
    <name type="scientific">marine sediment metagenome</name>
    <dbReference type="NCBI Taxonomy" id="412755"/>
    <lineage>
        <taxon>unclassified sequences</taxon>
        <taxon>metagenomes</taxon>
        <taxon>ecological metagenomes</taxon>
    </lineage>
</organism>
<dbReference type="EMBL" id="BART01000178">
    <property type="protein sequence ID" value="GAG66734.1"/>
    <property type="molecule type" value="Genomic_DNA"/>
</dbReference>
<name>X0ZBY5_9ZZZZ</name>
<dbReference type="EMBL" id="BARU01002180">
    <property type="protein sequence ID" value="GAH24972.1"/>
    <property type="molecule type" value="Genomic_DNA"/>
</dbReference>
<evidence type="ECO:0000313" key="2">
    <source>
        <dbReference type="EMBL" id="GAH24972.1"/>
    </source>
</evidence>
<gene>
    <name evidence="1" type="ORF">S01H4_01066</name>
    <name evidence="2" type="ORF">S03H2_05267</name>
</gene>